<proteinExistence type="predicted"/>
<organism evidence="1 2">
    <name type="scientific">Leptospira noguchii</name>
    <dbReference type="NCBI Taxonomy" id="28182"/>
    <lineage>
        <taxon>Bacteria</taxon>
        <taxon>Pseudomonadati</taxon>
        <taxon>Spirochaetota</taxon>
        <taxon>Spirochaetia</taxon>
        <taxon>Leptospirales</taxon>
        <taxon>Leptospiraceae</taxon>
        <taxon>Leptospira</taxon>
    </lineage>
</organism>
<dbReference type="RefSeq" id="WP_243807643.1">
    <property type="nucleotide sequence ID" value="NZ_CP091953.1"/>
</dbReference>
<accession>A0AAE9K9I9</accession>
<name>A0AAE9K9I9_9LEPT</name>
<evidence type="ECO:0000313" key="2">
    <source>
        <dbReference type="Proteomes" id="UP000829829"/>
    </source>
</evidence>
<evidence type="ECO:0000313" key="1">
    <source>
        <dbReference type="EMBL" id="UOG58110.1"/>
    </source>
</evidence>
<sequence length="55" mass="6490">MKGFLKALETQRLASTVARQVMSHFKYEICELQHTSKKLCIEFFIRPDFLTPNSR</sequence>
<gene>
    <name evidence="1" type="ORF">MAL03_08490</name>
</gene>
<dbReference type="EMBL" id="CP091957">
    <property type="protein sequence ID" value="UOG58110.1"/>
    <property type="molecule type" value="Genomic_DNA"/>
</dbReference>
<dbReference type="Proteomes" id="UP000829829">
    <property type="component" value="Chromosome 1"/>
</dbReference>
<protein>
    <submittedName>
        <fullName evidence="1">Uncharacterized protein</fullName>
    </submittedName>
</protein>
<dbReference type="AlphaFoldDB" id="A0AAE9K9I9"/>
<reference evidence="1" key="1">
    <citation type="submission" date="2022-02" db="EMBL/GenBank/DDBJ databases">
        <title>The genetically variable rfb locus in Leptospira is a mobile cassette and a molecular signature of serovar identity.</title>
        <authorList>
            <person name="Nieves C."/>
            <person name="Vincent A.T."/>
            <person name="Zarantonelli L."/>
            <person name="Picardeau M."/>
            <person name="Veyrier F.J."/>
            <person name="Buschiazzo A."/>
        </authorList>
    </citation>
    <scope>NUCLEOTIDE SEQUENCE</scope>
    <source>
        <strain evidence="1">IP1512017</strain>
    </source>
</reference>